<sequence length="52" mass="5928">METTLATRALTEKAQRTYRHAESTGDDFHFELGEQAYGVKSVSVLAVRERNR</sequence>
<organism evidence="1 2">
    <name type="scientific">Kribbella steppae</name>
    <dbReference type="NCBI Taxonomy" id="2512223"/>
    <lineage>
        <taxon>Bacteria</taxon>
        <taxon>Bacillati</taxon>
        <taxon>Actinomycetota</taxon>
        <taxon>Actinomycetes</taxon>
        <taxon>Propionibacteriales</taxon>
        <taxon>Kribbellaceae</taxon>
        <taxon>Kribbella</taxon>
    </lineage>
</organism>
<dbReference type="Proteomes" id="UP000294508">
    <property type="component" value="Unassembled WGS sequence"/>
</dbReference>
<proteinExistence type="predicted"/>
<dbReference type="RefSeq" id="WP_158441418.1">
    <property type="nucleotide sequence ID" value="NZ_SLWN01000016.1"/>
</dbReference>
<name>A0A4R2H1V5_9ACTN</name>
<comment type="caution">
    <text evidence="1">The sequence shown here is derived from an EMBL/GenBank/DDBJ whole genome shotgun (WGS) entry which is preliminary data.</text>
</comment>
<evidence type="ECO:0000313" key="2">
    <source>
        <dbReference type="Proteomes" id="UP000294508"/>
    </source>
</evidence>
<keyword evidence="2" id="KW-1185">Reference proteome</keyword>
<gene>
    <name evidence="1" type="ORF">EV652_1168</name>
</gene>
<protein>
    <submittedName>
        <fullName evidence="1">Uncharacterized protein</fullName>
    </submittedName>
</protein>
<reference evidence="1 2" key="1">
    <citation type="journal article" date="2015" name="Stand. Genomic Sci.">
        <title>Genomic Encyclopedia of Bacterial and Archaeal Type Strains, Phase III: the genomes of soil and plant-associated and newly described type strains.</title>
        <authorList>
            <person name="Whitman W.B."/>
            <person name="Woyke T."/>
            <person name="Klenk H.P."/>
            <person name="Zhou Y."/>
            <person name="Lilburn T.G."/>
            <person name="Beck B.J."/>
            <person name="De Vos P."/>
            <person name="Vandamme P."/>
            <person name="Eisen J.A."/>
            <person name="Garrity G."/>
            <person name="Hugenholtz P."/>
            <person name="Kyrpides N.C."/>
        </authorList>
    </citation>
    <scope>NUCLEOTIDE SEQUENCE [LARGE SCALE GENOMIC DNA]</scope>
    <source>
        <strain evidence="1 2">VKM Ac-2572</strain>
    </source>
</reference>
<accession>A0A4R2H1V5</accession>
<dbReference type="AlphaFoldDB" id="A0A4R2H1V5"/>
<evidence type="ECO:0000313" key="1">
    <source>
        <dbReference type="EMBL" id="TCO17987.1"/>
    </source>
</evidence>
<dbReference type="EMBL" id="SLWN01000016">
    <property type="protein sequence ID" value="TCO17987.1"/>
    <property type="molecule type" value="Genomic_DNA"/>
</dbReference>